<gene>
    <name evidence="10" type="ORF">I602_2129</name>
    <name evidence="11" type="ORF">SAMN05444353_1902</name>
</gene>
<dbReference type="InterPro" id="IPR011990">
    <property type="entry name" value="TPR-like_helical_dom_sf"/>
</dbReference>
<dbReference type="SUPFAM" id="SSF48452">
    <property type="entry name" value="TPR-like"/>
    <property type="match status" value="1"/>
</dbReference>
<dbReference type="AlphaFoldDB" id="A0A0M9CI16"/>
<accession>A0A0M9CI16</accession>
<proteinExistence type="predicted"/>
<dbReference type="GO" id="GO:0004673">
    <property type="term" value="F:protein histidine kinase activity"/>
    <property type="evidence" value="ECO:0007669"/>
    <property type="project" value="UniProtKB-EC"/>
</dbReference>
<feature type="transmembrane region" description="Helical" evidence="8">
    <location>
        <begin position="397"/>
        <end position="416"/>
    </location>
</feature>
<keyword evidence="13" id="KW-1185">Reference proteome</keyword>
<dbReference type="RefSeq" id="WP_053974663.1">
    <property type="nucleotide sequence ID" value="NZ_FNUE01000002.1"/>
</dbReference>
<dbReference type="Pfam" id="PF02518">
    <property type="entry name" value="HATPase_c"/>
    <property type="match status" value="1"/>
</dbReference>
<dbReference type="PANTHER" id="PTHR41523:SF8">
    <property type="entry name" value="ETHYLENE RESPONSE SENSOR PROTEIN"/>
    <property type="match status" value="1"/>
</dbReference>
<dbReference type="PANTHER" id="PTHR41523">
    <property type="entry name" value="TWO-COMPONENT SYSTEM SENSOR PROTEIN"/>
    <property type="match status" value="1"/>
</dbReference>
<organism evidence="10 12">
    <name type="scientific">Polaribacter dokdonensis DSW-5</name>
    <dbReference type="NCBI Taxonomy" id="1300348"/>
    <lineage>
        <taxon>Bacteria</taxon>
        <taxon>Pseudomonadati</taxon>
        <taxon>Bacteroidota</taxon>
        <taxon>Flavobacteriia</taxon>
        <taxon>Flavobacteriales</taxon>
        <taxon>Flavobacteriaceae</taxon>
    </lineage>
</organism>
<reference evidence="11 13" key="2">
    <citation type="submission" date="2016-10" db="EMBL/GenBank/DDBJ databases">
        <authorList>
            <person name="Varghese N."/>
            <person name="Submissions S."/>
        </authorList>
    </citation>
    <scope>NUCLEOTIDE SEQUENCE [LARGE SCALE GENOMIC DNA]</scope>
    <source>
        <strain evidence="11 13">DSW-5</strain>
    </source>
</reference>
<evidence type="ECO:0000256" key="1">
    <source>
        <dbReference type="ARBA" id="ARBA00000085"/>
    </source>
</evidence>
<dbReference type="Pfam" id="PF07568">
    <property type="entry name" value="HisKA_2"/>
    <property type="match status" value="1"/>
</dbReference>
<dbReference type="Gene3D" id="3.30.565.10">
    <property type="entry name" value="Histidine kinase-like ATPase, C-terminal domain"/>
    <property type="match status" value="1"/>
</dbReference>
<evidence type="ECO:0000259" key="9">
    <source>
        <dbReference type="PROSITE" id="PS50109"/>
    </source>
</evidence>
<evidence type="ECO:0000313" key="11">
    <source>
        <dbReference type="EMBL" id="SEE48123.1"/>
    </source>
</evidence>
<evidence type="ECO:0000256" key="2">
    <source>
        <dbReference type="ARBA" id="ARBA00012438"/>
    </source>
</evidence>
<dbReference type="PATRIC" id="fig|1300348.6.peg.2130"/>
<dbReference type="GO" id="GO:0005524">
    <property type="term" value="F:ATP binding"/>
    <property type="evidence" value="ECO:0007669"/>
    <property type="project" value="UniProtKB-KW"/>
</dbReference>
<evidence type="ECO:0000313" key="13">
    <source>
        <dbReference type="Proteomes" id="UP000183071"/>
    </source>
</evidence>
<protein>
    <recommendedName>
        <fullName evidence="2">histidine kinase</fullName>
        <ecNumber evidence="2">2.7.13.3</ecNumber>
    </recommendedName>
</protein>
<feature type="domain" description="Histidine kinase" evidence="9">
    <location>
        <begin position="446"/>
        <end position="637"/>
    </location>
</feature>
<evidence type="ECO:0000313" key="12">
    <source>
        <dbReference type="Proteomes" id="UP000037716"/>
    </source>
</evidence>
<dbReference type="InterPro" id="IPR011495">
    <property type="entry name" value="Sig_transdc_His_kin_sub2_dim/P"/>
</dbReference>
<dbReference type="InterPro" id="IPR005467">
    <property type="entry name" value="His_kinase_dom"/>
</dbReference>
<evidence type="ECO:0000256" key="8">
    <source>
        <dbReference type="SAM" id="Phobius"/>
    </source>
</evidence>
<keyword evidence="8" id="KW-0812">Transmembrane</keyword>
<keyword evidence="7" id="KW-0067">ATP-binding</keyword>
<comment type="catalytic activity">
    <reaction evidence="1">
        <text>ATP + protein L-histidine = ADP + protein N-phospho-L-histidine.</text>
        <dbReference type="EC" id="2.7.13.3"/>
    </reaction>
</comment>
<name>A0A0M9CI16_9FLAO</name>
<dbReference type="Proteomes" id="UP000037716">
    <property type="component" value="Unassembled WGS sequence"/>
</dbReference>
<dbReference type="PROSITE" id="PS50109">
    <property type="entry name" value="HIS_KIN"/>
    <property type="match status" value="1"/>
</dbReference>
<evidence type="ECO:0000256" key="6">
    <source>
        <dbReference type="ARBA" id="ARBA00022777"/>
    </source>
</evidence>
<dbReference type="SUPFAM" id="SSF55874">
    <property type="entry name" value="ATPase domain of HSP90 chaperone/DNA topoisomerase II/histidine kinase"/>
    <property type="match status" value="1"/>
</dbReference>
<keyword evidence="8" id="KW-1133">Transmembrane helix</keyword>
<dbReference type="EMBL" id="LGBR01000001">
    <property type="protein sequence ID" value="KOY52569.1"/>
    <property type="molecule type" value="Genomic_DNA"/>
</dbReference>
<dbReference type="Pfam" id="PF13374">
    <property type="entry name" value="TPR_10"/>
    <property type="match status" value="1"/>
</dbReference>
<reference evidence="10 12" key="1">
    <citation type="submission" date="2015-07" db="EMBL/GenBank/DDBJ databases">
        <title>Genome of Polaribacter dokdonenesis DSW-5, isolated from seawater off Dokdo in Korea.</title>
        <authorList>
            <person name="Yoon K."/>
            <person name="Song J.Y."/>
            <person name="Kim J.F."/>
        </authorList>
    </citation>
    <scope>NUCLEOTIDE SEQUENCE [LARGE SCALE GENOMIC DNA]</scope>
    <source>
        <strain evidence="10 12">DSW-5</strain>
    </source>
</reference>
<dbReference type="Gene3D" id="1.25.40.10">
    <property type="entry name" value="Tetratricopeptide repeat domain"/>
    <property type="match status" value="1"/>
</dbReference>
<comment type="caution">
    <text evidence="10">The sequence shown here is derived from an EMBL/GenBank/DDBJ whole genome shotgun (WGS) entry which is preliminary data.</text>
</comment>
<evidence type="ECO:0000256" key="5">
    <source>
        <dbReference type="ARBA" id="ARBA00022741"/>
    </source>
</evidence>
<evidence type="ECO:0000313" key="10">
    <source>
        <dbReference type="EMBL" id="KOY52569.1"/>
    </source>
</evidence>
<dbReference type="EC" id="2.7.13.3" evidence="2"/>
<keyword evidence="8" id="KW-0472">Membrane</keyword>
<evidence type="ECO:0000256" key="7">
    <source>
        <dbReference type="ARBA" id="ARBA00022840"/>
    </source>
</evidence>
<keyword evidence="3" id="KW-0597">Phosphoprotein</keyword>
<dbReference type="InterPro" id="IPR003594">
    <property type="entry name" value="HATPase_dom"/>
</dbReference>
<evidence type="ECO:0000256" key="3">
    <source>
        <dbReference type="ARBA" id="ARBA00022553"/>
    </source>
</evidence>
<dbReference type="STRING" id="1300348.I602_2129"/>
<keyword evidence="4" id="KW-0808">Transferase</keyword>
<dbReference type="Gene3D" id="3.30.450.20">
    <property type="entry name" value="PAS domain"/>
    <property type="match status" value="1"/>
</dbReference>
<evidence type="ECO:0000256" key="4">
    <source>
        <dbReference type="ARBA" id="ARBA00022679"/>
    </source>
</evidence>
<sequence>MIKILKFLFIFSVILNSSKVASQEKQSLSQEEYYQNFLSEKDLDKQLYFFYKIEDFIKYKTLEEWNEYLDDEKEKYNSFNNNVFVLELYRIGIYSNLKKYEFSNNLSYDLYFKSKNEIDKKYLCKLLRRMNNNFLKESKIFEMFYVNSEMLKICPEKANLSNIYSFLGQPELAIKLLKKHRTFKKDSISFKNAQSLNDFGVFYKRNNEYDSAFHYFWKSLSLLKVIKKSDTFKNETDINILTGVVKGNIGEYYLYKKDYTAARMYFLQEAKSAREHFKKGNWGFKNDYYRNMAFCYLNTNQINIGKKYIDSLDSKANTGDKYQLLATYYTKKKNLDSASFYSEKYSNFSNALNLKLNKEKNNSLLNLLEYPIKLIQKEEENFNIQRINDQKQKRNQIIILFLVIAILVILLLYYFFVKEKKQNKLIANKNEEIKKALSEKGILYSELNHRVKNNLQLIISILKMQMNRLSNDELKTTFQYSINRISTIASLHQDLLKDETISKISLNKFISTIVNDLKKVYGTLELVKFKIDIQENLFIHIEQNQALGLIVNELITNSYKHAFNTSINNEICIKVLEKENKVYFEYKDNGIGFNASKVDKSKSIGLILIQRLANQLKANATINSENGTTVHFNFVID</sequence>
<dbReference type="OrthoDB" id="1397473at2"/>
<keyword evidence="5" id="KW-0547">Nucleotide-binding</keyword>
<keyword evidence="6 10" id="KW-0418">Kinase</keyword>
<dbReference type="EMBL" id="FNUE01000002">
    <property type="protein sequence ID" value="SEE48123.1"/>
    <property type="molecule type" value="Genomic_DNA"/>
</dbReference>
<dbReference type="Proteomes" id="UP000183071">
    <property type="component" value="Unassembled WGS sequence"/>
</dbReference>
<dbReference type="InterPro" id="IPR036890">
    <property type="entry name" value="HATPase_C_sf"/>
</dbReference>